<dbReference type="GO" id="GO:0045493">
    <property type="term" value="P:xylan catabolic process"/>
    <property type="evidence" value="ECO:0007669"/>
    <property type="project" value="UniProtKB-UniRule"/>
</dbReference>
<sequence>MNAFPSELLHHHFACMVVAGLTPPSPKPNPPPTPASDGASTSTSEAAPPGHPTVLFPDLTKSLHDILASRGRNTLWHPARGRAAVFHTVFADHSIRLPPLKTKPSARHIPPLPSITSGSTSTPSEASIAAFSSLPPRSPLSPLHPNSPQFPDGLIAPVWVRKHRELIPSVFVSFHTLPSASDPDGLKTADEGLVKTISERRRTLAERGIKLTVVLLTEREMLDDPQLEARLSSIRRSSGLDSRASLFVLTPVSRADLGEFVASLHSALFEHAADFYREHARRVKRKRTRYPPPPSTLQPIANAISTLPTPSISTKPIGVNDISWLSREGWILRSEYKLAVFAELSSDIQEALVRYRGAYDLLCTSPTALLGSTLMLPPRTKRWAEAKVLADTLAIRICKLLLYSDDGEGAAIFFRRHLARFTELSTGWGIGTSTFEYWSWLSKQYKLFGELIEHATRSVQGAPLPPFQLSQHAPPLPSRLLHPDAVGKVGGGGEGMLLPNSNAVAVSICPYSTLQTAGAYYLLAALCTVERRIRFLRASTIPSSNQEEENTPLAHEKKVDHTAQLTESLTKSYDAFKRARLHGSALFVASRIATAYHDGGQHRMALKFLERILKSYAREEVGEVKAGLVEVAVEAAVAEADARMATKMLMEVVDERLPMDEPRREGLVRAIKSFLQQQSRNQEGGEENGEEKGGVGVVSAGFVGVETVWPVSEVEVGAEVPFQVVLRNGSGFDLTDVLEVEKMSVEIENGEQTNTVQVTASNSSSADAAPVIIDLGKITSKTATQIADLTRILTHNGTLAIQATLPATSEGFIRITSINLHVRTTTTNKLALTLDLALPTATDDDPTQPRWLLPSGRRITLAQRPDPCSTRVKPRSFNVSLTAIAPFEAGYVDEAIPISISLLNNEKEVVLCWIDAILQPSYDGAHDTLSPSKHEDSGPGQKVERLSTGKIEAGGKSENVIWLRPRQGAGLRTVDVSVGVRVARDERDGEGERVAVSASTSMVLPIAALVDAKAWTKTTDAKREGAVGKREKALLDFDSDSSDEDEASEKAEVRTGLEVAMIGEVPVHISTVELVSAKNVIPSSSDIAAAEEAALGEWILDDRFSFFRILPSTTPDLSWRITWTRTPTSEPNTTLIPVPLPTQSSSSASPQNITPGLTLTLNHSPTSRLHYPFNLSLTLTNHDRTRSYKLVLTLDSDPNFTIAGIRRLSIPYLLPGQTRRWEDLARMKSTTLLALVTAAGAAVASGSPCTTPDDPAWISKRHSIDYVQNYNGQLAGFKYSQYDGTYSGSWCNPQDFVIGLGWSTGISNRVVKFSGSYNSNQGSYHAVYGWLDKPLTEYYVVENYSYDPCTASGTQTVGSVVSDGASYRICKHTQYNQTSIQGTKTFHQYFSVRQSKRHSGSVALAKHFNAWKKYGFANGAAHPDFNYQVFATEAFGGSGNVDVKISG</sequence>
<keyword evidence="6 10" id="KW-0378">Hydrolase</keyword>
<feature type="region of interest" description="Disordered" evidence="11">
    <location>
        <begin position="927"/>
        <end position="946"/>
    </location>
</feature>
<dbReference type="InterPro" id="IPR018208">
    <property type="entry name" value="GH11_AS_1"/>
</dbReference>
<dbReference type="PRINTS" id="PR00911">
    <property type="entry name" value="GLHYDRLASE11"/>
</dbReference>
<keyword evidence="14" id="KW-1185">Reference proteome</keyword>
<accession>A0A8H8QG93</accession>
<evidence type="ECO:0000256" key="11">
    <source>
        <dbReference type="SAM" id="MobiDB-lite"/>
    </source>
</evidence>
<dbReference type="InterPro" id="IPR013319">
    <property type="entry name" value="GH11/12"/>
</dbReference>
<dbReference type="Gene3D" id="2.60.120.180">
    <property type="match status" value="1"/>
</dbReference>
<evidence type="ECO:0000256" key="3">
    <source>
        <dbReference type="ARBA" id="ARBA00007792"/>
    </source>
</evidence>
<dbReference type="InterPro" id="IPR033123">
    <property type="entry name" value="GH11_dom"/>
</dbReference>
<dbReference type="SUPFAM" id="SSF49899">
    <property type="entry name" value="Concanavalin A-like lectins/glucanases"/>
    <property type="match status" value="1"/>
</dbReference>
<comment type="similarity">
    <text evidence="3 10">Belongs to the glycosyl hydrolase 11 (cellulase G) family.</text>
</comment>
<dbReference type="InterPro" id="IPR021773">
    <property type="entry name" value="TPC11"/>
</dbReference>
<gene>
    <name evidence="13" type="ORF">UBRO2_00118</name>
</gene>
<dbReference type="PANTHER" id="PTHR14374:SF0">
    <property type="entry name" value="TRAFFICKING PROTEIN PARTICLE COMPLEX SUBUNIT 11"/>
    <property type="match status" value="1"/>
</dbReference>
<evidence type="ECO:0000313" key="14">
    <source>
        <dbReference type="Proteomes" id="UP000658997"/>
    </source>
</evidence>
<dbReference type="PROSITE" id="PS00776">
    <property type="entry name" value="GH11_1"/>
    <property type="match status" value="1"/>
</dbReference>
<evidence type="ECO:0000256" key="9">
    <source>
        <dbReference type="ARBA" id="ARBA00023326"/>
    </source>
</evidence>
<dbReference type="EC" id="3.2.1.8" evidence="4 10"/>
<feature type="compositionally biased region" description="Pro residues" evidence="11">
    <location>
        <begin position="24"/>
        <end position="34"/>
    </location>
</feature>
<evidence type="ECO:0000259" key="12">
    <source>
        <dbReference type="PROSITE" id="PS51761"/>
    </source>
</evidence>
<keyword evidence="5 10" id="KW-0858">Xylan degradation</keyword>
<comment type="caution">
    <text evidence="13">The sequence shown here is derived from an EMBL/GenBank/DDBJ whole genome shotgun (WGS) entry which is preliminary data.</text>
</comment>
<proteinExistence type="inferred from homology"/>
<dbReference type="EMBL" id="ULHB01000001">
    <property type="protein sequence ID" value="SYW73843.1"/>
    <property type="molecule type" value="Genomic_DNA"/>
</dbReference>
<evidence type="ECO:0000256" key="8">
    <source>
        <dbReference type="ARBA" id="ARBA00023295"/>
    </source>
</evidence>
<dbReference type="Proteomes" id="UP000658997">
    <property type="component" value="Unassembled WGS sequence"/>
</dbReference>
<comment type="pathway">
    <text evidence="2 10">Glycan degradation; xylan degradation.</text>
</comment>
<evidence type="ECO:0000256" key="5">
    <source>
        <dbReference type="ARBA" id="ARBA00022651"/>
    </source>
</evidence>
<feature type="region of interest" description="Disordered" evidence="11">
    <location>
        <begin position="24"/>
        <end position="55"/>
    </location>
</feature>
<dbReference type="PROSITE" id="PS51761">
    <property type="entry name" value="GH11_3"/>
    <property type="match status" value="1"/>
</dbReference>
<keyword evidence="8 10" id="KW-0326">Glycosidase</keyword>
<feature type="active site" description="Nucleophile" evidence="10">
    <location>
        <position position="1337"/>
    </location>
</feature>
<feature type="compositionally biased region" description="Basic and acidic residues" evidence="11">
    <location>
        <begin position="932"/>
        <end position="946"/>
    </location>
</feature>
<evidence type="ECO:0000256" key="2">
    <source>
        <dbReference type="ARBA" id="ARBA00004851"/>
    </source>
</evidence>
<dbReference type="InterPro" id="IPR001137">
    <property type="entry name" value="Glyco_hydro_11"/>
</dbReference>
<dbReference type="GO" id="GO:0031176">
    <property type="term" value="F:endo-1,4-beta-xylanase activity"/>
    <property type="evidence" value="ECO:0007669"/>
    <property type="project" value="UniProtKB-UniRule"/>
</dbReference>
<dbReference type="UniPathway" id="UPA00114"/>
<feature type="region of interest" description="Disordered" evidence="11">
    <location>
        <begin position="101"/>
        <end position="129"/>
    </location>
</feature>
<dbReference type="Pfam" id="PF11817">
    <property type="entry name" value="Foie-gras_1"/>
    <property type="match status" value="1"/>
</dbReference>
<name>A0A8H8QG93_9BASI</name>
<comment type="catalytic activity">
    <reaction evidence="1 10">
        <text>Endohydrolysis of (1-&gt;4)-beta-D-xylosidic linkages in xylans.</text>
        <dbReference type="EC" id="3.2.1.8"/>
    </reaction>
</comment>
<evidence type="ECO:0000313" key="13">
    <source>
        <dbReference type="EMBL" id="SYW73843.1"/>
    </source>
</evidence>
<evidence type="ECO:0000256" key="10">
    <source>
        <dbReference type="PROSITE-ProRule" id="PRU01097"/>
    </source>
</evidence>
<organism evidence="13 14">
    <name type="scientific">Ustilago bromivora</name>
    <dbReference type="NCBI Taxonomy" id="307758"/>
    <lineage>
        <taxon>Eukaryota</taxon>
        <taxon>Fungi</taxon>
        <taxon>Dikarya</taxon>
        <taxon>Basidiomycota</taxon>
        <taxon>Ustilaginomycotina</taxon>
        <taxon>Ustilaginomycetes</taxon>
        <taxon>Ustilaginales</taxon>
        <taxon>Ustilaginaceae</taxon>
        <taxon>Ustilago</taxon>
    </lineage>
</organism>
<feature type="active site" description="Proton donor" evidence="10">
    <location>
        <position position="1433"/>
    </location>
</feature>
<reference evidence="13" key="1">
    <citation type="submission" date="2018-08" db="EMBL/GenBank/DDBJ databases">
        <authorList>
            <person name="Guldener U."/>
        </authorList>
    </citation>
    <scope>NUCLEOTIDE SEQUENCE</scope>
    <source>
        <strain evidence="13">UB2</strain>
    </source>
</reference>
<keyword evidence="7 10" id="KW-0119">Carbohydrate metabolism</keyword>
<keyword evidence="9 10" id="KW-0624">Polysaccharide degradation</keyword>
<evidence type="ECO:0000256" key="6">
    <source>
        <dbReference type="ARBA" id="ARBA00022801"/>
    </source>
</evidence>
<evidence type="ECO:0000256" key="1">
    <source>
        <dbReference type="ARBA" id="ARBA00000681"/>
    </source>
</evidence>
<dbReference type="Pfam" id="PF00457">
    <property type="entry name" value="Glyco_hydro_11"/>
    <property type="match status" value="1"/>
</dbReference>
<protein>
    <recommendedName>
        <fullName evidence="4 10">endo-1,4-beta-xylanase</fullName>
        <ecNumber evidence="4 10">3.2.1.8</ecNumber>
    </recommendedName>
</protein>
<feature type="domain" description="GH11" evidence="12">
    <location>
        <begin position="1250"/>
        <end position="1446"/>
    </location>
</feature>
<dbReference type="InterPro" id="IPR013320">
    <property type="entry name" value="ConA-like_dom_sf"/>
</dbReference>
<dbReference type="PANTHER" id="PTHR14374">
    <property type="entry name" value="FOIE GRAS"/>
    <property type="match status" value="1"/>
</dbReference>
<feature type="compositionally biased region" description="Low complexity" evidence="11">
    <location>
        <begin position="114"/>
        <end position="124"/>
    </location>
</feature>
<evidence type="ECO:0000256" key="4">
    <source>
        <dbReference type="ARBA" id="ARBA00012590"/>
    </source>
</evidence>
<evidence type="ECO:0000256" key="7">
    <source>
        <dbReference type="ARBA" id="ARBA00023277"/>
    </source>
</evidence>